<organism evidence="9 10">
    <name type="scientific">Penicillium steckii</name>
    <dbReference type="NCBI Taxonomy" id="303698"/>
    <lineage>
        <taxon>Eukaryota</taxon>
        <taxon>Fungi</taxon>
        <taxon>Dikarya</taxon>
        <taxon>Ascomycota</taxon>
        <taxon>Pezizomycotina</taxon>
        <taxon>Eurotiomycetes</taxon>
        <taxon>Eurotiomycetidae</taxon>
        <taxon>Eurotiales</taxon>
        <taxon>Aspergillaceae</taxon>
        <taxon>Penicillium</taxon>
    </lineage>
</organism>
<dbReference type="GO" id="GO:0005634">
    <property type="term" value="C:nucleus"/>
    <property type="evidence" value="ECO:0007669"/>
    <property type="project" value="UniProtKB-SubCell"/>
</dbReference>
<dbReference type="SMART" id="SM00066">
    <property type="entry name" value="GAL4"/>
    <property type="match status" value="1"/>
</dbReference>
<name>A0A1V6SW54_9EURO</name>
<feature type="domain" description="Zn(2)-C6 fungal-type" evidence="8">
    <location>
        <begin position="12"/>
        <end position="44"/>
    </location>
</feature>
<dbReference type="GO" id="GO:0006351">
    <property type="term" value="P:DNA-templated transcription"/>
    <property type="evidence" value="ECO:0007669"/>
    <property type="project" value="InterPro"/>
</dbReference>
<evidence type="ECO:0000256" key="6">
    <source>
        <dbReference type="ARBA" id="ARBA00023242"/>
    </source>
</evidence>
<gene>
    <name evidence="9" type="ORF">PENSTE_c019G10361</name>
</gene>
<dbReference type="OrthoDB" id="6612291at2759"/>
<dbReference type="PANTHER" id="PTHR31001:SF82">
    <property type="entry name" value="ZN(II)2CYS6 TRANSCRIPTION FACTOR (EUROFUNG)"/>
    <property type="match status" value="1"/>
</dbReference>
<reference evidence="10" key="1">
    <citation type="journal article" date="2017" name="Nat. Microbiol.">
        <title>Global analysis of biosynthetic gene clusters reveals vast potential of secondary metabolite production in Penicillium species.</title>
        <authorList>
            <person name="Nielsen J.C."/>
            <person name="Grijseels S."/>
            <person name="Prigent S."/>
            <person name="Ji B."/>
            <person name="Dainat J."/>
            <person name="Nielsen K.F."/>
            <person name="Frisvad J.C."/>
            <person name="Workman M."/>
            <person name="Nielsen J."/>
        </authorList>
    </citation>
    <scope>NUCLEOTIDE SEQUENCE [LARGE SCALE GENOMIC DNA]</scope>
    <source>
        <strain evidence="10">IBT 24891</strain>
    </source>
</reference>
<comment type="caution">
    <text evidence="9">The sequence shown here is derived from an EMBL/GenBank/DDBJ whole genome shotgun (WGS) entry which is preliminary data.</text>
</comment>
<dbReference type="CDD" id="cd00067">
    <property type="entry name" value="GAL4"/>
    <property type="match status" value="1"/>
</dbReference>
<evidence type="ECO:0000259" key="8">
    <source>
        <dbReference type="PROSITE" id="PS50048"/>
    </source>
</evidence>
<evidence type="ECO:0000256" key="1">
    <source>
        <dbReference type="ARBA" id="ARBA00004123"/>
    </source>
</evidence>
<evidence type="ECO:0000256" key="2">
    <source>
        <dbReference type="ARBA" id="ARBA00022723"/>
    </source>
</evidence>
<protein>
    <recommendedName>
        <fullName evidence="8">Zn(2)-C6 fungal-type domain-containing protein</fullName>
    </recommendedName>
</protein>
<dbReference type="CDD" id="cd12148">
    <property type="entry name" value="fungal_TF_MHR"/>
    <property type="match status" value="1"/>
</dbReference>
<sequence length="681" mass="75999">MNSLRRNGKLASCEPCRKRKVRCDHAQPVCDRCQQRGVADRCFYHPEPMTHADRRRRDENSPLELEDSIMTHQSRSETLGPESTTIPSIIHSTPRSAQSLPTGYLGPTSFVVQGPEDDGDLFSDADEHPARSGHEDEGPAAAPSSLWVKRVSEVLRSLENFSSIKSLIYEYYDVTETAVIASPLILRALNEIEITFIENLPRNGAREQLFALHATIIQNTAKAFKIPNDVTGDNFHKCFTGSSLRLEIIGIICALAGRASYFGLSCSNTSSAVSQPEFSRKMLAACDSALHMCRHLTVSNDLTLWLVHENLLLSSSLFSDSSSITWQRLGELATVIFELGVHRDTASSKTLPLFIMESRRRLFAAAYQFDKGIATFLGRPPRISWRHSDCCLPLDLGDHILIGDPDILEASQASLDPQGWSMGKAHRRATWIRLRFIISTFREEILELSLKKPSSERTDQLMSVSRRCNEAWNSLPEHLHYTSECWGTDLSLGVKLMLLISYLAYLYNEFLVQSLLTKDSGETSAAQLDVSATILSTVLTLGRQWERSVAIQRDFTWIILLYGVSSAGVIIRALQRQAQTGQPMLYSGLQAPLIRNVSVLISHLESMARPDQANSTYFSQTAAAFTRILDEILEPRLEIPASIGDTVHNFDIDFDSLFGLNQEGIQLLENTDFGASFGQIL</sequence>
<dbReference type="InterPro" id="IPR001138">
    <property type="entry name" value="Zn2Cys6_DnaBD"/>
</dbReference>
<keyword evidence="10" id="KW-1185">Reference proteome</keyword>
<dbReference type="InterPro" id="IPR007219">
    <property type="entry name" value="XnlR_reg_dom"/>
</dbReference>
<dbReference type="EMBL" id="MLKD01000019">
    <property type="protein sequence ID" value="OQE17919.1"/>
    <property type="molecule type" value="Genomic_DNA"/>
</dbReference>
<comment type="subcellular location">
    <subcellularLocation>
        <location evidence="1">Nucleus</location>
    </subcellularLocation>
</comment>
<dbReference type="PANTHER" id="PTHR31001">
    <property type="entry name" value="UNCHARACTERIZED TRANSCRIPTIONAL REGULATORY PROTEIN"/>
    <property type="match status" value="1"/>
</dbReference>
<accession>A0A1V6SW54</accession>
<proteinExistence type="predicted"/>
<dbReference type="SUPFAM" id="SSF57701">
    <property type="entry name" value="Zn2/Cys6 DNA-binding domain"/>
    <property type="match status" value="1"/>
</dbReference>
<dbReference type="InterPro" id="IPR036864">
    <property type="entry name" value="Zn2-C6_fun-type_DNA-bd_sf"/>
</dbReference>
<evidence type="ECO:0000256" key="7">
    <source>
        <dbReference type="SAM" id="MobiDB-lite"/>
    </source>
</evidence>
<dbReference type="GO" id="GO:0000981">
    <property type="term" value="F:DNA-binding transcription factor activity, RNA polymerase II-specific"/>
    <property type="evidence" value="ECO:0007669"/>
    <property type="project" value="InterPro"/>
</dbReference>
<dbReference type="SMART" id="SM00906">
    <property type="entry name" value="Fungal_trans"/>
    <property type="match status" value="1"/>
</dbReference>
<evidence type="ECO:0000256" key="4">
    <source>
        <dbReference type="ARBA" id="ARBA00023125"/>
    </source>
</evidence>
<dbReference type="STRING" id="303698.A0A1V6SW54"/>
<dbReference type="AlphaFoldDB" id="A0A1V6SW54"/>
<feature type="region of interest" description="Disordered" evidence="7">
    <location>
        <begin position="115"/>
        <end position="142"/>
    </location>
</feature>
<evidence type="ECO:0000313" key="10">
    <source>
        <dbReference type="Proteomes" id="UP000191285"/>
    </source>
</evidence>
<keyword evidence="5" id="KW-0804">Transcription</keyword>
<keyword evidence="3" id="KW-0805">Transcription regulation</keyword>
<dbReference type="GO" id="GO:0003677">
    <property type="term" value="F:DNA binding"/>
    <property type="evidence" value="ECO:0007669"/>
    <property type="project" value="UniProtKB-KW"/>
</dbReference>
<keyword evidence="6" id="KW-0539">Nucleus</keyword>
<feature type="compositionally biased region" description="Basic and acidic residues" evidence="7">
    <location>
        <begin position="125"/>
        <end position="137"/>
    </location>
</feature>
<dbReference type="Pfam" id="PF00172">
    <property type="entry name" value="Zn_clus"/>
    <property type="match status" value="1"/>
</dbReference>
<dbReference type="InterPro" id="IPR050613">
    <property type="entry name" value="Sec_Metabolite_Reg"/>
</dbReference>
<evidence type="ECO:0000313" key="9">
    <source>
        <dbReference type="EMBL" id="OQE17919.1"/>
    </source>
</evidence>
<evidence type="ECO:0000256" key="5">
    <source>
        <dbReference type="ARBA" id="ARBA00023163"/>
    </source>
</evidence>
<keyword evidence="4" id="KW-0238">DNA-binding</keyword>
<dbReference type="PROSITE" id="PS00463">
    <property type="entry name" value="ZN2_CY6_FUNGAL_1"/>
    <property type="match status" value="1"/>
</dbReference>
<dbReference type="GO" id="GO:0008270">
    <property type="term" value="F:zinc ion binding"/>
    <property type="evidence" value="ECO:0007669"/>
    <property type="project" value="InterPro"/>
</dbReference>
<dbReference type="Pfam" id="PF04082">
    <property type="entry name" value="Fungal_trans"/>
    <property type="match status" value="1"/>
</dbReference>
<evidence type="ECO:0000256" key="3">
    <source>
        <dbReference type="ARBA" id="ARBA00023015"/>
    </source>
</evidence>
<feature type="compositionally biased region" description="Acidic residues" evidence="7">
    <location>
        <begin position="115"/>
        <end position="124"/>
    </location>
</feature>
<dbReference type="Proteomes" id="UP000191285">
    <property type="component" value="Unassembled WGS sequence"/>
</dbReference>
<keyword evidence="2" id="KW-0479">Metal-binding</keyword>
<dbReference type="PROSITE" id="PS50048">
    <property type="entry name" value="ZN2_CY6_FUNGAL_2"/>
    <property type="match status" value="1"/>
</dbReference>
<dbReference type="Gene3D" id="4.10.240.10">
    <property type="entry name" value="Zn(2)-C6 fungal-type DNA-binding domain"/>
    <property type="match status" value="1"/>
</dbReference>